<comment type="caution">
    <text evidence="12">The sequence shown here is derived from an EMBL/GenBank/DDBJ whole genome shotgun (WGS) entry which is preliminary data.</text>
</comment>
<dbReference type="GO" id="GO:0005886">
    <property type="term" value="C:plasma membrane"/>
    <property type="evidence" value="ECO:0007669"/>
    <property type="project" value="UniProtKB-SubCell"/>
</dbReference>
<evidence type="ECO:0000313" key="12">
    <source>
        <dbReference type="EMBL" id="MSS42611.1"/>
    </source>
</evidence>
<dbReference type="InterPro" id="IPR013740">
    <property type="entry name" value="Redoxin"/>
</dbReference>
<organism evidence="12 13">
    <name type="scientific">Anaerosalibacter bizertensis</name>
    <dbReference type="NCBI Taxonomy" id="932217"/>
    <lineage>
        <taxon>Bacteria</taxon>
        <taxon>Bacillati</taxon>
        <taxon>Bacillota</taxon>
        <taxon>Tissierellia</taxon>
        <taxon>Tissierellales</taxon>
        <taxon>Sporanaerobacteraceae</taxon>
        <taxon>Anaerosalibacter</taxon>
    </lineage>
</organism>
<keyword evidence="14" id="KW-1185">Reference proteome</keyword>
<keyword evidence="3" id="KW-1003">Cell membrane</keyword>
<dbReference type="OrthoDB" id="9809733at2"/>
<dbReference type="EMBL" id="VULR01000002">
    <property type="protein sequence ID" value="MSS42611.1"/>
    <property type="molecule type" value="Genomic_DNA"/>
</dbReference>
<dbReference type="AlphaFoldDB" id="A0A844FF61"/>
<dbReference type="Pfam" id="PF08534">
    <property type="entry name" value="Redoxin"/>
    <property type="match status" value="1"/>
</dbReference>
<comment type="subcellular location">
    <subcellularLocation>
        <location evidence="1">Cell membrane</location>
        <topology evidence="1">Multi-pass membrane protein</topology>
    </subcellularLocation>
</comment>
<feature type="domain" description="Thioredoxin" evidence="10">
    <location>
        <begin position="268"/>
        <end position="412"/>
    </location>
</feature>
<evidence type="ECO:0000313" key="13">
    <source>
        <dbReference type="Proteomes" id="UP000462760"/>
    </source>
</evidence>
<keyword evidence="7 9" id="KW-0472">Membrane</keyword>
<name>A0A844FF61_9FIRM</name>
<feature type="transmembrane region" description="Helical" evidence="9">
    <location>
        <begin position="53"/>
        <end position="76"/>
    </location>
</feature>
<evidence type="ECO:0000256" key="5">
    <source>
        <dbReference type="ARBA" id="ARBA00022748"/>
    </source>
</evidence>
<reference evidence="11" key="2">
    <citation type="submission" date="2022-01" db="EMBL/GenBank/DDBJ databases">
        <title>Collection of gut derived symbiotic bacterial strains cultured from healthy donors.</title>
        <authorList>
            <person name="Lin H."/>
            <person name="Kohout C."/>
            <person name="Waligurski E."/>
            <person name="Pamer E.G."/>
        </authorList>
    </citation>
    <scope>NUCLEOTIDE SEQUENCE</scope>
    <source>
        <strain evidence="11">MSK.14.39</strain>
    </source>
</reference>
<evidence type="ECO:0000256" key="6">
    <source>
        <dbReference type="ARBA" id="ARBA00022989"/>
    </source>
</evidence>
<dbReference type="PANTHER" id="PTHR31272">
    <property type="entry name" value="CYTOCHROME C-TYPE BIOGENESIS PROTEIN HI_1454-RELATED"/>
    <property type="match status" value="1"/>
</dbReference>
<dbReference type="Proteomes" id="UP000462760">
    <property type="component" value="Unassembled WGS sequence"/>
</dbReference>
<dbReference type="RefSeq" id="WP_154482660.1">
    <property type="nucleotide sequence ID" value="NZ_JAKNID010000001.1"/>
</dbReference>
<gene>
    <name evidence="12" type="ORF">FYJ27_02520</name>
    <name evidence="11" type="ORF">L0P62_00375</name>
</gene>
<proteinExistence type="inferred from homology"/>
<evidence type="ECO:0000256" key="8">
    <source>
        <dbReference type="SAM" id="MobiDB-lite"/>
    </source>
</evidence>
<dbReference type="Gene3D" id="3.40.30.10">
    <property type="entry name" value="Glutaredoxin"/>
    <property type="match status" value="1"/>
</dbReference>
<evidence type="ECO:0000313" key="11">
    <source>
        <dbReference type="EMBL" id="MCG4563894.1"/>
    </source>
</evidence>
<comment type="similarity">
    <text evidence="2">Belongs to the DsbD family.</text>
</comment>
<dbReference type="InterPro" id="IPR036249">
    <property type="entry name" value="Thioredoxin-like_sf"/>
</dbReference>
<keyword evidence="6 9" id="KW-1133">Transmembrane helix</keyword>
<evidence type="ECO:0000256" key="7">
    <source>
        <dbReference type="ARBA" id="ARBA00023136"/>
    </source>
</evidence>
<keyword evidence="4 9" id="KW-0812">Transmembrane</keyword>
<evidence type="ECO:0000313" key="14">
    <source>
        <dbReference type="Proteomes" id="UP001108123"/>
    </source>
</evidence>
<accession>A0A844FF61</accession>
<dbReference type="SUPFAM" id="SSF52833">
    <property type="entry name" value="Thioredoxin-like"/>
    <property type="match status" value="1"/>
</dbReference>
<dbReference type="GO" id="GO:0017004">
    <property type="term" value="P:cytochrome complex assembly"/>
    <property type="evidence" value="ECO:0007669"/>
    <property type="project" value="UniProtKB-KW"/>
</dbReference>
<feature type="compositionally biased region" description="Acidic residues" evidence="8">
    <location>
        <begin position="246"/>
        <end position="267"/>
    </location>
</feature>
<dbReference type="PROSITE" id="PS51352">
    <property type="entry name" value="THIOREDOXIN_2"/>
    <property type="match status" value="1"/>
</dbReference>
<sequence>MEHINFIVVFVEGLLSFFSPCVISILPIYLAILSGSSVQNLKEGNVKLKDSPLLKNTILFVLGISTTFFILGSSINAFKHFFTSNKEIMTTIGGILIIIMGLFYLGYLNLPFLQKEKKFNVGVREMKPWTAYLLGFTFSFGWSPCIGPMLASALIMASSSDSALIGNLLILVYTIGFTLPFIIISIFYNRLLKYVDNVKRNMKTIQKIGGAILIITGLVMALGGTDKIAGYFKKSEENPTQYSQEVTDEDTEEDINKEEPSEESTENEENKIPAIDFTLVDQYGETHTLSDYKGKVVFLNFWATWCPPCRMEMPDIEEVYKERGKNAEDVIILGVAGPNLGREGSKEEIIEFLKEEGYTYPVVFDETGDIMATYSIQSLPTTFIIDRDGNIVDYVLGAMSKETMENIIDVAD</sequence>
<dbReference type="InterPro" id="IPR013766">
    <property type="entry name" value="Thioredoxin_domain"/>
</dbReference>
<feature type="transmembrane region" description="Helical" evidence="9">
    <location>
        <begin position="131"/>
        <end position="157"/>
    </location>
</feature>
<feature type="transmembrane region" description="Helical" evidence="9">
    <location>
        <begin position="88"/>
        <end position="110"/>
    </location>
</feature>
<evidence type="ECO:0000259" key="10">
    <source>
        <dbReference type="PROSITE" id="PS51352"/>
    </source>
</evidence>
<dbReference type="CDD" id="cd02966">
    <property type="entry name" value="TlpA_like_family"/>
    <property type="match status" value="1"/>
</dbReference>
<dbReference type="Pfam" id="PF02683">
    <property type="entry name" value="DsbD_TM"/>
    <property type="match status" value="1"/>
</dbReference>
<reference evidence="12 13" key="1">
    <citation type="submission" date="2019-08" db="EMBL/GenBank/DDBJ databases">
        <title>In-depth cultivation of the pig gut microbiome towards novel bacterial diversity and tailored functional studies.</title>
        <authorList>
            <person name="Wylensek D."/>
            <person name="Hitch T.C.A."/>
            <person name="Clavel T."/>
        </authorList>
    </citation>
    <scope>NUCLEOTIDE SEQUENCE [LARGE SCALE GENOMIC DNA]</scope>
    <source>
        <strain evidence="12 13">Med78-601-WT-4W-RMD-3</strain>
    </source>
</reference>
<dbReference type="PROSITE" id="PS00194">
    <property type="entry name" value="THIOREDOXIN_1"/>
    <property type="match status" value="1"/>
</dbReference>
<feature type="transmembrane region" description="Helical" evidence="9">
    <location>
        <begin position="163"/>
        <end position="188"/>
    </location>
</feature>
<evidence type="ECO:0000256" key="4">
    <source>
        <dbReference type="ARBA" id="ARBA00022692"/>
    </source>
</evidence>
<dbReference type="EMBL" id="JAKNID010000001">
    <property type="protein sequence ID" value="MCG4563894.1"/>
    <property type="molecule type" value="Genomic_DNA"/>
</dbReference>
<feature type="transmembrane region" description="Helical" evidence="9">
    <location>
        <begin position="208"/>
        <end position="225"/>
    </location>
</feature>
<feature type="region of interest" description="Disordered" evidence="8">
    <location>
        <begin position="239"/>
        <end position="270"/>
    </location>
</feature>
<evidence type="ECO:0000256" key="3">
    <source>
        <dbReference type="ARBA" id="ARBA00022475"/>
    </source>
</evidence>
<evidence type="ECO:0000256" key="1">
    <source>
        <dbReference type="ARBA" id="ARBA00004651"/>
    </source>
</evidence>
<evidence type="ECO:0000256" key="2">
    <source>
        <dbReference type="ARBA" id="ARBA00006143"/>
    </source>
</evidence>
<dbReference type="InterPro" id="IPR017937">
    <property type="entry name" value="Thioredoxin_CS"/>
</dbReference>
<feature type="transmembrane region" description="Helical" evidence="9">
    <location>
        <begin position="6"/>
        <end position="32"/>
    </location>
</feature>
<dbReference type="GO" id="GO:0016491">
    <property type="term" value="F:oxidoreductase activity"/>
    <property type="evidence" value="ECO:0007669"/>
    <property type="project" value="InterPro"/>
</dbReference>
<evidence type="ECO:0000256" key="9">
    <source>
        <dbReference type="SAM" id="Phobius"/>
    </source>
</evidence>
<dbReference type="PANTHER" id="PTHR31272:SF4">
    <property type="entry name" value="CYTOCHROME C-TYPE BIOGENESIS PROTEIN HI_1454-RELATED"/>
    <property type="match status" value="1"/>
</dbReference>
<dbReference type="InterPro" id="IPR003834">
    <property type="entry name" value="Cyt_c_assmbl_TM_dom"/>
</dbReference>
<keyword evidence="5" id="KW-0201">Cytochrome c-type biogenesis</keyword>
<dbReference type="Proteomes" id="UP001108123">
    <property type="component" value="Unassembled WGS sequence"/>
</dbReference>
<dbReference type="InterPro" id="IPR051790">
    <property type="entry name" value="Cytochrome_c-biogenesis_DsbD"/>
</dbReference>
<protein>
    <submittedName>
        <fullName evidence="12">Redoxin domain-containing protein</fullName>
    </submittedName>
    <submittedName>
        <fullName evidence="11">Redoxin family protein</fullName>
    </submittedName>
</protein>